<gene>
    <name evidence="1" type="ORF">CFP75_08295</name>
</gene>
<dbReference type="OrthoDB" id="9791262at2"/>
<dbReference type="GO" id="GO:0005506">
    <property type="term" value="F:iron ion binding"/>
    <property type="evidence" value="ECO:0007669"/>
    <property type="project" value="UniProtKB-ARBA"/>
</dbReference>
<comment type="caution">
    <text evidence="1">The sequence shown here is derived from an EMBL/GenBank/DDBJ whole genome shotgun (WGS) entry which is preliminary data.</text>
</comment>
<dbReference type="PANTHER" id="PTHR20883">
    <property type="entry name" value="PHYTANOYL-COA DIOXYGENASE DOMAIN CONTAINING 1"/>
    <property type="match status" value="1"/>
</dbReference>
<accession>A0A229S1P8</accession>
<evidence type="ECO:0000313" key="2">
    <source>
        <dbReference type="Proteomes" id="UP000215563"/>
    </source>
</evidence>
<proteinExistence type="predicted"/>
<dbReference type="Pfam" id="PF05721">
    <property type="entry name" value="PhyH"/>
    <property type="match status" value="1"/>
</dbReference>
<keyword evidence="1" id="KW-0560">Oxidoreductase</keyword>
<dbReference type="EMBL" id="NMQU01000023">
    <property type="protein sequence ID" value="OXM52862.1"/>
    <property type="molecule type" value="Genomic_DNA"/>
</dbReference>
<dbReference type="SUPFAM" id="SSF51197">
    <property type="entry name" value="Clavaminate synthase-like"/>
    <property type="match status" value="1"/>
</dbReference>
<dbReference type="InterPro" id="IPR008775">
    <property type="entry name" value="Phytyl_CoA_dOase-like"/>
</dbReference>
<protein>
    <submittedName>
        <fullName evidence="1">Phytanoyl-CoA dioxygenase</fullName>
    </submittedName>
</protein>
<reference evidence="1 2" key="1">
    <citation type="submission" date="2017-07" db="EMBL/GenBank/DDBJ databases">
        <title>Amycolatopsis alba DSM 44262 Genome sequencing and assembly.</title>
        <authorList>
            <person name="Kaur N."/>
            <person name="Mayilraj S."/>
        </authorList>
    </citation>
    <scope>NUCLEOTIDE SEQUENCE [LARGE SCALE GENOMIC DNA]</scope>
    <source>
        <strain evidence="1 2">DSM 44262</strain>
    </source>
</reference>
<dbReference type="Gene3D" id="2.60.120.620">
    <property type="entry name" value="q2cbj1_9rhob like domain"/>
    <property type="match status" value="1"/>
</dbReference>
<keyword evidence="1" id="KW-0223">Dioxygenase</keyword>
<name>A0A229S1P8_AMYAL</name>
<dbReference type="PANTHER" id="PTHR20883:SF48">
    <property type="entry name" value="ECTOINE DIOXYGENASE"/>
    <property type="match status" value="1"/>
</dbReference>
<dbReference type="Proteomes" id="UP000215563">
    <property type="component" value="Unassembled WGS sequence"/>
</dbReference>
<dbReference type="RefSeq" id="WP_020629937.1">
    <property type="nucleotide sequence ID" value="NZ_KB913032.1"/>
</dbReference>
<dbReference type="GO" id="GO:0016706">
    <property type="term" value="F:2-oxoglutarate-dependent dioxygenase activity"/>
    <property type="evidence" value="ECO:0007669"/>
    <property type="project" value="UniProtKB-ARBA"/>
</dbReference>
<organism evidence="1 2">
    <name type="scientific">Amycolatopsis alba DSM 44262</name>
    <dbReference type="NCBI Taxonomy" id="1125972"/>
    <lineage>
        <taxon>Bacteria</taxon>
        <taxon>Bacillati</taxon>
        <taxon>Actinomycetota</taxon>
        <taxon>Actinomycetes</taxon>
        <taxon>Pseudonocardiales</taxon>
        <taxon>Pseudonocardiaceae</taxon>
        <taxon>Amycolatopsis</taxon>
    </lineage>
</organism>
<keyword evidence="2" id="KW-1185">Reference proteome</keyword>
<sequence length="266" mass="29427">MLTESQIAEYRSEGFLLLEDVFDDGDIAALRREVSDLYATEHPGRIFEEDGTTVRGIHGCHTTGPLFSRLVRLPELLAAAEELLESKVHVFQCKVNAKRALRGEVWQWHQDYSVWGQKDGMPEPRAVNVALLLDDATEHNGPLLVVPGSHRDGEISSWRPESEATSQWEADLSAKLKFALDSEQMAKVTAGSEIRSVVGRAGSLLFFHPCIAHGSGANMSPSDRTMAFVSYNSVDNELREVPSPRPEFVASRDYRPLEPVDGGLIA</sequence>
<dbReference type="AlphaFoldDB" id="A0A229S1P8"/>
<evidence type="ECO:0000313" key="1">
    <source>
        <dbReference type="EMBL" id="OXM52862.1"/>
    </source>
</evidence>